<evidence type="ECO:0000256" key="5">
    <source>
        <dbReference type="ARBA" id="ARBA00023136"/>
    </source>
</evidence>
<evidence type="ECO:0000256" key="3">
    <source>
        <dbReference type="ARBA" id="ARBA00022692"/>
    </source>
</evidence>
<reference evidence="8 9" key="1">
    <citation type="submission" date="2017-09" db="EMBL/GenBank/DDBJ databases">
        <title>Biodiversity and function of Thalassospira species in the particle-attached aromatic-hydrocarbon-degrading consortia from the surface seawater of the South China Sea.</title>
        <authorList>
            <person name="Dong C."/>
            <person name="Liu R."/>
            <person name="Shao Z."/>
        </authorList>
    </citation>
    <scope>NUCLEOTIDE SEQUENCE [LARGE SCALE GENOMIC DNA]</scope>
    <source>
        <strain evidence="8 9">CSC1P2</strain>
    </source>
</reference>
<protein>
    <submittedName>
        <fullName evidence="8">Lysine transporter LysE</fullName>
    </submittedName>
</protein>
<feature type="transmembrane region" description="Helical" evidence="7">
    <location>
        <begin position="185"/>
        <end position="207"/>
    </location>
</feature>
<keyword evidence="2" id="KW-1003">Cell membrane</keyword>
<dbReference type="Pfam" id="PF01810">
    <property type="entry name" value="LysE"/>
    <property type="match status" value="1"/>
</dbReference>
<sequence>MPDSVSVEILAVAVITVLAVISPGPDFAMVTRIALSRGRKAGVLCAIGIGTGISVHVTYTMIGLGVIFANNVWVLNTIRILGASYLIWLGISAFLPDLAKILKRRNRRALAQVNADQSGLPGSTPHATPENGNSSPKAAAQKGLSSAFWGGFACNALNPKAMLFIVSLFSQVISSDSSAMLQIGYGVFIALCHMLWFAIVALALTLPAIQARIERVKGWIERGVGVCLAGLGIKILASN</sequence>
<evidence type="ECO:0000256" key="6">
    <source>
        <dbReference type="SAM" id="MobiDB-lite"/>
    </source>
</evidence>
<evidence type="ECO:0000313" key="9">
    <source>
        <dbReference type="Proteomes" id="UP000233597"/>
    </source>
</evidence>
<dbReference type="RefSeq" id="WP_101265423.1">
    <property type="nucleotide sequence ID" value="NZ_NWTK01000004.1"/>
</dbReference>
<dbReference type="InterPro" id="IPR001123">
    <property type="entry name" value="LeuE-type"/>
</dbReference>
<accession>A0A2N3KW15</accession>
<keyword evidence="3 7" id="KW-0812">Transmembrane</keyword>
<comment type="caution">
    <text evidence="8">The sequence shown here is derived from an EMBL/GenBank/DDBJ whole genome shotgun (WGS) entry which is preliminary data.</text>
</comment>
<comment type="subcellular location">
    <subcellularLocation>
        <location evidence="1">Cell membrane</location>
        <topology evidence="1">Multi-pass membrane protein</topology>
    </subcellularLocation>
</comment>
<dbReference type="Proteomes" id="UP000233597">
    <property type="component" value="Unassembled WGS sequence"/>
</dbReference>
<gene>
    <name evidence="8" type="ORF">COO20_08260</name>
</gene>
<organism evidence="8 9">
    <name type="scientific">Thalassospira marina</name>
    <dbReference type="NCBI Taxonomy" id="2048283"/>
    <lineage>
        <taxon>Bacteria</taxon>
        <taxon>Pseudomonadati</taxon>
        <taxon>Pseudomonadota</taxon>
        <taxon>Alphaproteobacteria</taxon>
        <taxon>Rhodospirillales</taxon>
        <taxon>Thalassospiraceae</taxon>
        <taxon>Thalassospira</taxon>
    </lineage>
</organism>
<dbReference type="PANTHER" id="PTHR30086">
    <property type="entry name" value="ARGININE EXPORTER PROTEIN ARGO"/>
    <property type="match status" value="1"/>
</dbReference>
<dbReference type="AlphaFoldDB" id="A0A2N3KW15"/>
<dbReference type="OrthoDB" id="7346064at2"/>
<dbReference type="PIRSF" id="PIRSF006324">
    <property type="entry name" value="LeuE"/>
    <property type="match status" value="1"/>
</dbReference>
<dbReference type="EMBL" id="NWTK01000004">
    <property type="protein sequence ID" value="PKR54728.1"/>
    <property type="molecule type" value="Genomic_DNA"/>
</dbReference>
<evidence type="ECO:0000256" key="2">
    <source>
        <dbReference type="ARBA" id="ARBA00022475"/>
    </source>
</evidence>
<evidence type="ECO:0000313" key="8">
    <source>
        <dbReference type="EMBL" id="PKR54728.1"/>
    </source>
</evidence>
<dbReference type="PANTHER" id="PTHR30086:SF21">
    <property type="entry name" value="TRANSPORT PROTEIN"/>
    <property type="match status" value="1"/>
</dbReference>
<feature type="transmembrane region" description="Helical" evidence="7">
    <location>
        <begin position="80"/>
        <end position="99"/>
    </location>
</feature>
<evidence type="ECO:0000256" key="4">
    <source>
        <dbReference type="ARBA" id="ARBA00022989"/>
    </source>
</evidence>
<keyword evidence="4 7" id="KW-1133">Transmembrane helix</keyword>
<evidence type="ECO:0000256" key="7">
    <source>
        <dbReference type="SAM" id="Phobius"/>
    </source>
</evidence>
<feature type="transmembrane region" description="Helical" evidence="7">
    <location>
        <begin position="147"/>
        <end position="173"/>
    </location>
</feature>
<feature type="transmembrane region" description="Helical" evidence="7">
    <location>
        <begin position="41"/>
        <end position="68"/>
    </location>
</feature>
<feature type="region of interest" description="Disordered" evidence="6">
    <location>
        <begin position="113"/>
        <end position="139"/>
    </location>
</feature>
<keyword evidence="5 7" id="KW-0472">Membrane</keyword>
<name>A0A2N3KW15_9PROT</name>
<dbReference type="GO" id="GO:0015171">
    <property type="term" value="F:amino acid transmembrane transporter activity"/>
    <property type="evidence" value="ECO:0007669"/>
    <property type="project" value="TreeGrafter"/>
</dbReference>
<feature type="transmembrane region" description="Helical" evidence="7">
    <location>
        <begin position="6"/>
        <end position="29"/>
    </location>
</feature>
<dbReference type="GO" id="GO:0005886">
    <property type="term" value="C:plasma membrane"/>
    <property type="evidence" value="ECO:0007669"/>
    <property type="project" value="UniProtKB-SubCell"/>
</dbReference>
<proteinExistence type="predicted"/>
<evidence type="ECO:0000256" key="1">
    <source>
        <dbReference type="ARBA" id="ARBA00004651"/>
    </source>
</evidence>